<protein>
    <recommendedName>
        <fullName evidence="6">Toxin CptA</fullName>
    </recommendedName>
</protein>
<reference evidence="3" key="4">
    <citation type="submission" date="2021-06" db="EMBL/GenBank/DDBJ databases">
        <title>Updating the genus Pseudomonas: Description of 43 new species and partition of the Pseudomonas putida group.</title>
        <authorList>
            <person name="Girard L."/>
            <person name="Lood C."/>
            <person name="Vandamme P."/>
            <person name="Rokni-Zadeh H."/>
            <person name="Van Noort V."/>
            <person name="Hofte M."/>
            <person name="Lavigne R."/>
            <person name="De Mot R."/>
        </authorList>
    </citation>
    <scope>NUCLEOTIDE SEQUENCE</scope>
    <source>
        <strain evidence="3">SWRI10</strain>
    </source>
</reference>
<reference evidence="2" key="2">
    <citation type="journal article" date="2020" name="Microorganisms">
        <title>Reliable Identification of Environmental Pseudomonas Isolates Using the rpoD Gene.</title>
        <authorList>
            <consortium name="The Broad Institute Genome Sequencing Platform"/>
            <person name="Girard L."/>
            <person name="Lood C."/>
            <person name="Rokni-Zadeh H."/>
            <person name="van Noort V."/>
            <person name="Lavigne R."/>
            <person name="De Mot R."/>
        </authorList>
    </citation>
    <scope>NUCLEOTIDE SEQUENCE</scope>
    <source>
        <strain evidence="2">SWRI10</strain>
    </source>
</reference>
<feature type="transmembrane region" description="Helical" evidence="1">
    <location>
        <begin position="40"/>
        <end position="58"/>
    </location>
</feature>
<keyword evidence="1" id="KW-1133">Transmembrane helix</keyword>
<reference evidence="4" key="5">
    <citation type="submission" date="2021-07" db="EMBL/GenBank/DDBJ databases">
        <authorList>
            <person name="Wevar Oller A.L."/>
            <person name="Talano M.A."/>
            <person name="Torres Tejerizo G.A."/>
            <person name="Agostini E."/>
        </authorList>
    </citation>
    <scope>NUCLEOTIDE SEQUENCE</scope>
    <source>
        <strain evidence="4">AW4</strain>
    </source>
</reference>
<evidence type="ECO:0000256" key="1">
    <source>
        <dbReference type="SAM" id="Phobius"/>
    </source>
</evidence>
<evidence type="ECO:0008006" key="6">
    <source>
        <dbReference type="Google" id="ProtNLM"/>
    </source>
</evidence>
<reference evidence="4 5" key="1">
    <citation type="journal article" date="2012" name="Plant Soil">
        <title>Screening of plant growth-promoting traits in arsenic-resistant bacteria isolated from the rhizosphere of soybean plants from Argentinean agricultural soil.</title>
        <authorList>
            <person name="Wevar Oller A.L."/>
            <person name="Talano M.A."/>
            <person name="Agostini E."/>
        </authorList>
    </citation>
    <scope>NUCLEOTIDE SEQUENCE [LARGE SCALE GENOMIC DNA]</scope>
    <source>
        <strain evidence="4 5">AW4</strain>
    </source>
</reference>
<dbReference type="EMBL" id="JABWRE020000001">
    <property type="protein sequence ID" value="MBV4537654.1"/>
    <property type="molecule type" value="Genomic_DNA"/>
</dbReference>
<name>A0A923G2B7_9PSED</name>
<evidence type="ECO:0000313" key="2">
    <source>
        <dbReference type="EMBL" id="MBC3442632.1"/>
    </source>
</evidence>
<keyword evidence="1" id="KW-0472">Membrane</keyword>
<gene>
    <name evidence="3" type="ORF">HU737_016930</name>
    <name evidence="2" type="ORF">HU737_18240</name>
    <name evidence="4" type="ORF">KW869_13140</name>
</gene>
<evidence type="ECO:0000313" key="3">
    <source>
        <dbReference type="EMBL" id="MBV4537654.1"/>
    </source>
</evidence>
<dbReference type="Pfam" id="PF07254">
    <property type="entry name" value="Cpta_toxin"/>
    <property type="match status" value="1"/>
</dbReference>
<dbReference type="EMBL" id="JAHWXS010000012">
    <property type="protein sequence ID" value="MFK5734481.1"/>
    <property type="molecule type" value="Genomic_DNA"/>
</dbReference>
<keyword evidence="1" id="KW-0812">Transmembrane</keyword>
<dbReference type="EMBL" id="JABWRE010000015">
    <property type="protein sequence ID" value="MBC3442632.1"/>
    <property type="molecule type" value="Genomic_DNA"/>
</dbReference>
<dbReference type="InterPro" id="IPR009883">
    <property type="entry name" value="YgfX"/>
</dbReference>
<dbReference type="AlphaFoldDB" id="A0A923G2B7"/>
<keyword evidence="5" id="KW-1185">Reference proteome</keyword>
<reference evidence="2" key="3">
    <citation type="submission" date="2020-07" db="EMBL/GenBank/DDBJ databases">
        <authorList>
            <person name="Lood C."/>
            <person name="Girard L."/>
        </authorList>
    </citation>
    <scope>NUCLEOTIDE SEQUENCE</scope>
    <source>
        <strain evidence="2">SWRI10</strain>
    </source>
</reference>
<accession>A0A923G2B7</accession>
<evidence type="ECO:0000313" key="4">
    <source>
        <dbReference type="EMBL" id="MFK5734481.1"/>
    </source>
</evidence>
<dbReference type="Proteomes" id="UP000599879">
    <property type="component" value="Unassembled WGS sequence"/>
</dbReference>
<evidence type="ECO:0000313" key="5">
    <source>
        <dbReference type="Proteomes" id="UP001621534"/>
    </source>
</evidence>
<organism evidence="2">
    <name type="scientific">Pseudomonas urmiensis</name>
    <dbReference type="NCBI Taxonomy" id="2745493"/>
    <lineage>
        <taxon>Bacteria</taxon>
        <taxon>Pseudomonadati</taxon>
        <taxon>Pseudomonadota</taxon>
        <taxon>Gammaproteobacteria</taxon>
        <taxon>Pseudomonadales</taxon>
        <taxon>Pseudomonadaceae</taxon>
        <taxon>Pseudomonas</taxon>
    </lineage>
</organism>
<sequence length="152" mass="17693">MSSPSEHFECRWQGSRLLLTAYLACQALALMALWLSALPWWLTIVVLLIGIAHARWAIPRRILLTHPEAITGLRRDPQGWRLFSRAHGWQPVRLLPDSIALPRLVVLRFVREGRRISQSQCIPKDALGVDQHRRLRLRLKFSRRRWAPIASR</sequence>
<dbReference type="RefSeq" id="WP_186556159.1">
    <property type="nucleotide sequence ID" value="NZ_JABWRE020000001.1"/>
</dbReference>
<comment type="caution">
    <text evidence="2">The sequence shown here is derived from an EMBL/GenBank/DDBJ whole genome shotgun (WGS) entry which is preliminary data.</text>
</comment>
<proteinExistence type="predicted"/>
<dbReference type="Proteomes" id="UP001621534">
    <property type="component" value="Unassembled WGS sequence"/>
</dbReference>